<evidence type="ECO:0000313" key="2">
    <source>
        <dbReference type="Proteomes" id="UP000215914"/>
    </source>
</evidence>
<proteinExistence type="predicted"/>
<keyword evidence="2" id="KW-1185">Reference proteome</keyword>
<comment type="caution">
    <text evidence="1">The sequence shown here is derived from an EMBL/GenBank/DDBJ whole genome shotgun (WGS) entry which is preliminary data.</text>
</comment>
<dbReference type="Proteomes" id="UP000215914">
    <property type="component" value="Unassembled WGS sequence"/>
</dbReference>
<reference evidence="1" key="2">
    <citation type="submission" date="2020-06" db="EMBL/GenBank/DDBJ databases">
        <title>Helianthus annuus Genome sequencing and assembly Release 2.</title>
        <authorList>
            <person name="Gouzy J."/>
            <person name="Langlade N."/>
            <person name="Munos S."/>
        </authorList>
    </citation>
    <scope>NUCLEOTIDE SEQUENCE</scope>
    <source>
        <tissue evidence="1">Leaves</tissue>
    </source>
</reference>
<gene>
    <name evidence="1" type="ORF">HanXRQr2_Chr14g0643611</name>
</gene>
<protein>
    <submittedName>
        <fullName evidence="1">Uncharacterized protein</fullName>
    </submittedName>
</protein>
<evidence type="ECO:0000313" key="1">
    <source>
        <dbReference type="EMBL" id="KAF5769044.1"/>
    </source>
</evidence>
<dbReference type="AlphaFoldDB" id="A0A9K3H8G0"/>
<name>A0A9K3H8G0_HELAN</name>
<organism evidence="1 2">
    <name type="scientific">Helianthus annuus</name>
    <name type="common">Common sunflower</name>
    <dbReference type="NCBI Taxonomy" id="4232"/>
    <lineage>
        <taxon>Eukaryota</taxon>
        <taxon>Viridiplantae</taxon>
        <taxon>Streptophyta</taxon>
        <taxon>Embryophyta</taxon>
        <taxon>Tracheophyta</taxon>
        <taxon>Spermatophyta</taxon>
        <taxon>Magnoliopsida</taxon>
        <taxon>eudicotyledons</taxon>
        <taxon>Gunneridae</taxon>
        <taxon>Pentapetalae</taxon>
        <taxon>asterids</taxon>
        <taxon>campanulids</taxon>
        <taxon>Asterales</taxon>
        <taxon>Asteraceae</taxon>
        <taxon>Asteroideae</taxon>
        <taxon>Heliantheae alliance</taxon>
        <taxon>Heliantheae</taxon>
        <taxon>Helianthus</taxon>
    </lineage>
</organism>
<reference evidence="1" key="1">
    <citation type="journal article" date="2017" name="Nature">
        <title>The sunflower genome provides insights into oil metabolism, flowering and Asterid evolution.</title>
        <authorList>
            <person name="Badouin H."/>
            <person name="Gouzy J."/>
            <person name="Grassa C.J."/>
            <person name="Murat F."/>
            <person name="Staton S.E."/>
            <person name="Cottret L."/>
            <person name="Lelandais-Briere C."/>
            <person name="Owens G.L."/>
            <person name="Carrere S."/>
            <person name="Mayjonade B."/>
            <person name="Legrand L."/>
            <person name="Gill N."/>
            <person name="Kane N.C."/>
            <person name="Bowers J.E."/>
            <person name="Hubner S."/>
            <person name="Bellec A."/>
            <person name="Berard A."/>
            <person name="Berges H."/>
            <person name="Blanchet N."/>
            <person name="Boniface M.C."/>
            <person name="Brunel D."/>
            <person name="Catrice O."/>
            <person name="Chaidir N."/>
            <person name="Claudel C."/>
            <person name="Donnadieu C."/>
            <person name="Faraut T."/>
            <person name="Fievet G."/>
            <person name="Helmstetter N."/>
            <person name="King M."/>
            <person name="Knapp S.J."/>
            <person name="Lai Z."/>
            <person name="Le Paslier M.C."/>
            <person name="Lippi Y."/>
            <person name="Lorenzon L."/>
            <person name="Mandel J.R."/>
            <person name="Marage G."/>
            <person name="Marchand G."/>
            <person name="Marquand E."/>
            <person name="Bret-Mestries E."/>
            <person name="Morien E."/>
            <person name="Nambeesan S."/>
            <person name="Nguyen T."/>
            <person name="Pegot-Espagnet P."/>
            <person name="Pouilly N."/>
            <person name="Raftis F."/>
            <person name="Sallet E."/>
            <person name="Schiex T."/>
            <person name="Thomas J."/>
            <person name="Vandecasteele C."/>
            <person name="Vares D."/>
            <person name="Vear F."/>
            <person name="Vautrin S."/>
            <person name="Crespi M."/>
            <person name="Mangin B."/>
            <person name="Burke J.M."/>
            <person name="Salse J."/>
            <person name="Munos S."/>
            <person name="Vincourt P."/>
            <person name="Rieseberg L.H."/>
            <person name="Langlade N.B."/>
        </authorList>
    </citation>
    <scope>NUCLEOTIDE SEQUENCE</scope>
    <source>
        <tissue evidence="1">Leaves</tissue>
    </source>
</reference>
<dbReference type="Gramene" id="mRNA:HanXRQr2_Chr14g0643611">
    <property type="protein sequence ID" value="CDS:HanXRQr2_Chr14g0643611.1"/>
    <property type="gene ID" value="HanXRQr2_Chr14g0643611"/>
</dbReference>
<accession>A0A9K3H8G0</accession>
<dbReference type="EMBL" id="MNCJ02000329">
    <property type="protein sequence ID" value="KAF5769044.1"/>
    <property type="molecule type" value="Genomic_DNA"/>
</dbReference>
<sequence>MADIRKQYYHIGLGHWSSNSQVSKQNHVVFSIYLFIFLENKDVSFLWIISNFNKDNRVGYWRT</sequence>